<dbReference type="EMBL" id="SLVM01000008">
    <property type="protein sequence ID" value="TCM85175.1"/>
    <property type="molecule type" value="Genomic_DNA"/>
</dbReference>
<evidence type="ECO:0000313" key="1">
    <source>
        <dbReference type="EMBL" id="TCM85175.1"/>
    </source>
</evidence>
<dbReference type="AlphaFoldDB" id="A0A4R1YVL8"/>
<proteinExistence type="predicted"/>
<keyword evidence="2" id="KW-1185">Reference proteome</keyword>
<name>A0A4R1YVL8_9RHOB</name>
<gene>
    <name evidence="1" type="ORF">EV216_10826</name>
</gene>
<dbReference type="Proteomes" id="UP000295277">
    <property type="component" value="Unassembled WGS sequence"/>
</dbReference>
<organism evidence="1 2">
    <name type="scientific">Rhodovulum steppense</name>
    <dbReference type="NCBI Taxonomy" id="540251"/>
    <lineage>
        <taxon>Bacteria</taxon>
        <taxon>Pseudomonadati</taxon>
        <taxon>Pseudomonadota</taxon>
        <taxon>Alphaproteobacteria</taxon>
        <taxon>Rhodobacterales</taxon>
        <taxon>Paracoccaceae</taxon>
        <taxon>Rhodovulum</taxon>
    </lineage>
</organism>
<accession>A0A4R1YVL8</accession>
<comment type="caution">
    <text evidence="1">The sequence shown here is derived from an EMBL/GenBank/DDBJ whole genome shotgun (WGS) entry which is preliminary data.</text>
</comment>
<sequence>MPNAKRRAVRNYAKALNASGVPFEFAAACVAKWLQTRGLPITGENLDIAFCAFYD</sequence>
<protein>
    <submittedName>
        <fullName evidence="1">Uncharacterized protein</fullName>
    </submittedName>
</protein>
<reference evidence="1 2" key="1">
    <citation type="submission" date="2019-03" db="EMBL/GenBank/DDBJ databases">
        <title>Genomic Encyclopedia of Type Strains, Phase IV (KMG-IV): sequencing the most valuable type-strain genomes for metagenomic binning, comparative biology and taxonomic classification.</title>
        <authorList>
            <person name="Goeker M."/>
        </authorList>
    </citation>
    <scope>NUCLEOTIDE SEQUENCE [LARGE SCALE GENOMIC DNA]</scope>
    <source>
        <strain evidence="1 2">DSM 21153</strain>
    </source>
</reference>
<evidence type="ECO:0000313" key="2">
    <source>
        <dbReference type="Proteomes" id="UP000295277"/>
    </source>
</evidence>